<accession>A0ABD0NHL0</accession>
<comment type="caution">
    <text evidence="2">The sequence shown here is derived from an EMBL/GenBank/DDBJ whole genome shotgun (WGS) entry which is preliminary data.</text>
</comment>
<feature type="non-terminal residue" evidence="2">
    <location>
        <position position="1"/>
    </location>
</feature>
<evidence type="ECO:0000313" key="3">
    <source>
        <dbReference type="Proteomes" id="UP001529510"/>
    </source>
</evidence>
<dbReference type="Proteomes" id="UP001529510">
    <property type="component" value="Unassembled WGS sequence"/>
</dbReference>
<dbReference type="AlphaFoldDB" id="A0ABD0NHL0"/>
<gene>
    <name evidence="2" type="ORF">M9458_044331</name>
</gene>
<dbReference type="PANTHER" id="PTHR23280">
    <property type="entry name" value="4.1 G PROTEIN"/>
    <property type="match status" value="1"/>
</dbReference>
<keyword evidence="3" id="KW-1185">Reference proteome</keyword>
<name>A0ABD0NHL0_CIRMR</name>
<evidence type="ECO:0000313" key="2">
    <source>
        <dbReference type="EMBL" id="KAL0160606.1"/>
    </source>
</evidence>
<organism evidence="2 3">
    <name type="scientific">Cirrhinus mrigala</name>
    <name type="common">Mrigala</name>
    <dbReference type="NCBI Taxonomy" id="683832"/>
    <lineage>
        <taxon>Eukaryota</taxon>
        <taxon>Metazoa</taxon>
        <taxon>Chordata</taxon>
        <taxon>Craniata</taxon>
        <taxon>Vertebrata</taxon>
        <taxon>Euteleostomi</taxon>
        <taxon>Actinopterygii</taxon>
        <taxon>Neopterygii</taxon>
        <taxon>Teleostei</taxon>
        <taxon>Ostariophysi</taxon>
        <taxon>Cypriniformes</taxon>
        <taxon>Cyprinidae</taxon>
        <taxon>Labeoninae</taxon>
        <taxon>Labeonini</taxon>
        <taxon>Cirrhinus</taxon>
    </lineage>
</organism>
<reference evidence="2 3" key="1">
    <citation type="submission" date="2024-05" db="EMBL/GenBank/DDBJ databases">
        <title>Genome sequencing and assembly of Indian major carp, Cirrhinus mrigala (Hamilton, 1822).</title>
        <authorList>
            <person name="Mohindra V."/>
            <person name="Chowdhury L.M."/>
            <person name="Lal K."/>
            <person name="Jena J.K."/>
        </authorList>
    </citation>
    <scope>NUCLEOTIDE SEQUENCE [LARGE SCALE GENOMIC DNA]</scope>
    <source>
        <strain evidence="2">CM1030</strain>
        <tissue evidence="2">Blood</tissue>
    </source>
</reference>
<feature type="domain" description="FERM C-terminal PH-like" evidence="1">
    <location>
        <begin position="3"/>
        <end position="34"/>
    </location>
</feature>
<dbReference type="Gene3D" id="2.30.29.30">
    <property type="entry name" value="Pleckstrin-homology domain (PH domain)/Phosphotyrosine-binding domain (PTB)"/>
    <property type="match status" value="1"/>
</dbReference>
<protein>
    <recommendedName>
        <fullName evidence="1">FERM C-terminal PH-like domain-containing protein</fullName>
    </recommendedName>
</protein>
<dbReference type="SUPFAM" id="SSF50729">
    <property type="entry name" value="PH domain-like"/>
    <property type="match status" value="1"/>
</dbReference>
<evidence type="ECO:0000259" key="1">
    <source>
        <dbReference type="Pfam" id="PF09380"/>
    </source>
</evidence>
<dbReference type="InterPro" id="IPR011993">
    <property type="entry name" value="PH-like_dom_sf"/>
</dbReference>
<sequence length="53" mass="6558">SLLGFNMMNYRACKNLWKACVEHHTFFRLERPVPPERNLFLQYFTLGSKFRYW</sequence>
<dbReference type="PANTHER" id="PTHR23280:SF27">
    <property type="entry name" value="TYROSINE-PROTEIN PHOSPHATASE NON-RECEPTOR TYPE"/>
    <property type="match status" value="1"/>
</dbReference>
<proteinExistence type="predicted"/>
<dbReference type="Pfam" id="PF09380">
    <property type="entry name" value="FERM_C"/>
    <property type="match status" value="1"/>
</dbReference>
<dbReference type="InterPro" id="IPR018980">
    <property type="entry name" value="FERM_PH-like_C"/>
</dbReference>
<dbReference type="EMBL" id="JAMKFB020000022">
    <property type="protein sequence ID" value="KAL0160606.1"/>
    <property type="molecule type" value="Genomic_DNA"/>
</dbReference>